<sequence>MLQFLKGAACDVLLSREIEYADGRKCRWLRADLIRFMRDLAAEAASQRKIADQVALPNFGNRLMVELAVFTSAAYRVLLDKGVAQGTARQLVADTGWVVYARMLRTSSWPFRLVTRDPARRLQWTIKSLLRFPFSAPGYSVETYLDGDDIITNFTHCPPQSFVRALVAARGDRGDLEAFFASWCQYDWPGADIIAGNGERGHYARTQTLSRGDPQCDMCWKTKSNANLGMPTCVSQPK</sequence>
<name>A0A2G8R904_9RHOB</name>
<dbReference type="AlphaFoldDB" id="A0A2G8R904"/>
<evidence type="ECO:0000313" key="2">
    <source>
        <dbReference type="Proteomes" id="UP000231259"/>
    </source>
</evidence>
<keyword evidence="2" id="KW-1185">Reference proteome</keyword>
<comment type="caution">
    <text evidence="1">The sequence shown here is derived from an EMBL/GenBank/DDBJ whole genome shotgun (WGS) entry which is preliminary data.</text>
</comment>
<accession>A0A2G8R904</accession>
<evidence type="ECO:0000313" key="1">
    <source>
        <dbReference type="EMBL" id="PIL17983.1"/>
    </source>
</evidence>
<organism evidence="1 2">
    <name type="scientific">Puniceibacterium antarcticum</name>
    <dbReference type="NCBI Taxonomy" id="1206336"/>
    <lineage>
        <taxon>Bacteria</taxon>
        <taxon>Pseudomonadati</taxon>
        <taxon>Pseudomonadota</taxon>
        <taxon>Alphaproteobacteria</taxon>
        <taxon>Rhodobacterales</taxon>
        <taxon>Paracoccaceae</taxon>
        <taxon>Puniceibacterium</taxon>
    </lineage>
</organism>
<protein>
    <recommendedName>
        <fullName evidence="3">L-2-amino-thiazoline-4-carboxylic acid hydrolase</fullName>
    </recommendedName>
</protein>
<dbReference type="Proteomes" id="UP000231259">
    <property type="component" value="Unassembled WGS sequence"/>
</dbReference>
<evidence type="ECO:0008006" key="3">
    <source>
        <dbReference type="Google" id="ProtNLM"/>
    </source>
</evidence>
<reference evidence="1 2" key="1">
    <citation type="submission" date="2013-09" db="EMBL/GenBank/DDBJ databases">
        <title>Genome sequencing of Phaeobacter antarcticus sp. nov. SM1211.</title>
        <authorList>
            <person name="Zhang X.-Y."/>
            <person name="Liu C."/>
            <person name="Chen X.-L."/>
            <person name="Xie B.-B."/>
            <person name="Qin Q.-L."/>
            <person name="Rong J.-C."/>
            <person name="Zhang Y.-Z."/>
        </authorList>
    </citation>
    <scope>NUCLEOTIDE SEQUENCE [LARGE SCALE GENOMIC DNA]</scope>
    <source>
        <strain evidence="1 2">SM1211</strain>
    </source>
</reference>
<gene>
    <name evidence="1" type="ORF">P775_22095</name>
</gene>
<dbReference type="EMBL" id="AWWI01000142">
    <property type="protein sequence ID" value="PIL17983.1"/>
    <property type="molecule type" value="Genomic_DNA"/>
</dbReference>
<proteinExistence type="predicted"/>